<evidence type="ECO:0008006" key="4">
    <source>
        <dbReference type="Google" id="ProtNLM"/>
    </source>
</evidence>
<comment type="caution">
    <text evidence="2">The sequence shown here is derived from an EMBL/GenBank/DDBJ whole genome shotgun (WGS) entry which is preliminary data.</text>
</comment>
<accession>A0ABT5T394</accession>
<keyword evidence="1" id="KW-0472">Membrane</keyword>
<proteinExistence type="predicted"/>
<feature type="transmembrane region" description="Helical" evidence="1">
    <location>
        <begin position="27"/>
        <end position="44"/>
    </location>
</feature>
<dbReference type="EMBL" id="JAQZSM010000001">
    <property type="protein sequence ID" value="MDD7969593.1"/>
    <property type="molecule type" value="Genomic_DNA"/>
</dbReference>
<keyword evidence="3" id="KW-1185">Reference proteome</keyword>
<dbReference type="RefSeq" id="WP_274350063.1">
    <property type="nucleotide sequence ID" value="NZ_JAQZSM010000001.1"/>
</dbReference>
<evidence type="ECO:0000313" key="2">
    <source>
        <dbReference type="EMBL" id="MDD7969593.1"/>
    </source>
</evidence>
<reference evidence="2" key="1">
    <citation type="submission" date="2023-02" db="EMBL/GenBank/DDBJ databases">
        <title>Description of Roseinatronobacter alkalisoli sp. nov., an alkaliphilic bacerium isolated from soda soil.</title>
        <authorList>
            <person name="Wei W."/>
        </authorList>
    </citation>
    <scope>NUCLEOTIDE SEQUENCE</scope>
    <source>
        <strain evidence="2">HJB301</strain>
    </source>
</reference>
<evidence type="ECO:0000313" key="3">
    <source>
        <dbReference type="Proteomes" id="UP001431784"/>
    </source>
</evidence>
<gene>
    <name evidence="2" type="ORF">PUT78_00645</name>
</gene>
<sequence length="216" mass="23147">MSNPDSFINEVTEELRRDRMVGYLRRYGWIAVLAVLLIVGGAAWNEWRKASERASAQAFGDAVLTALENDASADRIQALSQIDATGPQQGVLALLSAGELFESDRAAALAALRTASEDTALTDSYRQLAALKYVIAGGSEIPLAERESLLAGLGQPGQPFRPLALEQTALLQLEQGNTERSIEILTDLLSQSDVSDALRRRATQLIIALGGDPAAN</sequence>
<evidence type="ECO:0000256" key="1">
    <source>
        <dbReference type="SAM" id="Phobius"/>
    </source>
</evidence>
<keyword evidence="1" id="KW-1133">Transmembrane helix</keyword>
<name>A0ABT5T394_9RHOB</name>
<dbReference type="Proteomes" id="UP001431784">
    <property type="component" value="Unassembled WGS sequence"/>
</dbReference>
<protein>
    <recommendedName>
        <fullName evidence="4">Tetratricopeptide repeat-like domain-containing protein</fullName>
    </recommendedName>
</protein>
<organism evidence="2 3">
    <name type="scientific">Roseinatronobacter alkalisoli</name>
    <dbReference type="NCBI Taxonomy" id="3028235"/>
    <lineage>
        <taxon>Bacteria</taxon>
        <taxon>Pseudomonadati</taxon>
        <taxon>Pseudomonadota</taxon>
        <taxon>Alphaproteobacteria</taxon>
        <taxon>Rhodobacterales</taxon>
        <taxon>Paracoccaceae</taxon>
        <taxon>Roseinatronobacter</taxon>
    </lineage>
</organism>
<keyword evidence="1" id="KW-0812">Transmembrane</keyword>